<proteinExistence type="predicted"/>
<evidence type="ECO:0000313" key="3">
    <source>
        <dbReference type="Proteomes" id="UP000050430"/>
    </source>
</evidence>
<name>A0A0P6WYV5_9CHLR</name>
<dbReference type="InterPro" id="IPR025646">
    <property type="entry name" value="DUF4350"/>
</dbReference>
<organism evidence="2 3">
    <name type="scientific">Leptolinea tardivitalis</name>
    <dbReference type="NCBI Taxonomy" id="229920"/>
    <lineage>
        <taxon>Bacteria</taxon>
        <taxon>Bacillati</taxon>
        <taxon>Chloroflexota</taxon>
        <taxon>Anaerolineae</taxon>
        <taxon>Anaerolineales</taxon>
        <taxon>Anaerolineaceae</taxon>
        <taxon>Leptolinea</taxon>
    </lineage>
</organism>
<dbReference type="PATRIC" id="fig|229920.5.peg.1972"/>
<reference evidence="2 3" key="1">
    <citation type="submission" date="2015-07" db="EMBL/GenBank/DDBJ databases">
        <title>Genome sequence of Leptolinea tardivitalis DSM 16556.</title>
        <authorList>
            <person name="Hemp J."/>
            <person name="Ward L.M."/>
            <person name="Pace L.A."/>
            <person name="Fischer W.W."/>
        </authorList>
    </citation>
    <scope>NUCLEOTIDE SEQUENCE [LARGE SCALE GENOMIC DNA]</scope>
    <source>
        <strain evidence="2 3">YMTK-2</strain>
    </source>
</reference>
<accession>A0A0P6WYV5</accession>
<keyword evidence="3" id="KW-1185">Reference proteome</keyword>
<sequence length="508" mass="55293">MTRSKLFTALICLLLPGLLTIGWFYSNVPNTQSSNLPDYPTIDIPQPPVSTLIPRATPPAVPSTTILFDMSHSNMATLSEIDPFIRFIEAKGGEIRVTENEFDLAQLLKSANAYVTLAPIQGFSGADITAIKEFVYRGGKLIVSADPTRNVMSTENPTTGYARGFTSVEVSNILLEPFDISIADDYLYDMSSNEGNFRNVIFKEFEDNDLTQDINQLVIYGGHSVTSNGNSLATNNETTFSSATDQSGKFSPFALVKYGQGSVLAIGDFSLLTSQYIYSADNQVFANNLADFITQPLRSKTLADFPRLFSGKILIQPVKKMDVDGEFLTVVSKLESLLDAREGDLTISREDKSSVDRIILSTFDSKDNPEDIIKALKLNLKPEPVETASSTPVSTLKATLETTRTPLPEETVEEPGGNEEFATEVPTELKVSGSEIEVPGMGRLASSELGLVGLVHEKDRTTLIIMAETPEKTRGFVKEIALNQLTGCFVFGNVAACKVTGSDLEPKG</sequence>
<evidence type="ECO:0000313" key="2">
    <source>
        <dbReference type="EMBL" id="KPL71812.1"/>
    </source>
</evidence>
<dbReference type="InterPro" id="IPR029062">
    <property type="entry name" value="Class_I_gatase-like"/>
</dbReference>
<dbReference type="STRING" id="229920.ADM99_10305"/>
<gene>
    <name evidence="2" type="ORF">ADM99_10305</name>
</gene>
<feature type="domain" description="DUF4350" evidence="1">
    <location>
        <begin position="87"/>
        <end position="289"/>
    </location>
</feature>
<evidence type="ECO:0000259" key="1">
    <source>
        <dbReference type="Pfam" id="PF14258"/>
    </source>
</evidence>
<dbReference type="Pfam" id="PF14258">
    <property type="entry name" value="DUF4350"/>
    <property type="match status" value="1"/>
</dbReference>
<dbReference type="Proteomes" id="UP000050430">
    <property type="component" value="Unassembled WGS sequence"/>
</dbReference>
<dbReference type="RefSeq" id="WP_062420462.1">
    <property type="nucleotide sequence ID" value="NZ_BBYA01000002.1"/>
</dbReference>
<dbReference type="EMBL" id="LGCK01000010">
    <property type="protein sequence ID" value="KPL71812.1"/>
    <property type="molecule type" value="Genomic_DNA"/>
</dbReference>
<dbReference type="AlphaFoldDB" id="A0A0P6WYV5"/>
<comment type="caution">
    <text evidence="2">The sequence shown here is derived from an EMBL/GenBank/DDBJ whole genome shotgun (WGS) entry which is preliminary data.</text>
</comment>
<dbReference type="SUPFAM" id="SSF52317">
    <property type="entry name" value="Class I glutamine amidotransferase-like"/>
    <property type="match status" value="1"/>
</dbReference>
<protein>
    <recommendedName>
        <fullName evidence="1">DUF4350 domain-containing protein</fullName>
    </recommendedName>
</protein>